<keyword evidence="3" id="KW-1185">Reference proteome</keyword>
<evidence type="ECO:0000313" key="2">
    <source>
        <dbReference type="EMBL" id="OLP94483.1"/>
    </source>
</evidence>
<sequence length="90" mass="10409">MGEWIRMIEQEQEQQQEQQQKQLQEQAQEMQQEQAPKVSPRAAAWVKSFLGGVVREPGIKLGYTCQLTGYVHWDTGAWPRNPPLHLEVHG</sequence>
<evidence type="ECO:0000313" key="3">
    <source>
        <dbReference type="Proteomes" id="UP000186817"/>
    </source>
</evidence>
<organism evidence="2 3">
    <name type="scientific">Symbiodinium microadriaticum</name>
    <name type="common">Dinoflagellate</name>
    <name type="synonym">Zooxanthella microadriatica</name>
    <dbReference type="NCBI Taxonomy" id="2951"/>
    <lineage>
        <taxon>Eukaryota</taxon>
        <taxon>Sar</taxon>
        <taxon>Alveolata</taxon>
        <taxon>Dinophyceae</taxon>
        <taxon>Suessiales</taxon>
        <taxon>Symbiodiniaceae</taxon>
        <taxon>Symbiodinium</taxon>
    </lineage>
</organism>
<protein>
    <submittedName>
        <fullName evidence="2">Uncharacterized protein</fullName>
    </submittedName>
</protein>
<proteinExistence type="predicted"/>
<reference evidence="2 3" key="1">
    <citation type="submission" date="2016-02" db="EMBL/GenBank/DDBJ databases">
        <title>Genome analysis of coral dinoflagellate symbionts highlights evolutionary adaptations to a symbiotic lifestyle.</title>
        <authorList>
            <person name="Aranda M."/>
            <person name="Li Y."/>
            <person name="Liew Y.J."/>
            <person name="Baumgarten S."/>
            <person name="Simakov O."/>
            <person name="Wilson M."/>
            <person name="Piel J."/>
            <person name="Ashoor H."/>
            <person name="Bougouffa S."/>
            <person name="Bajic V.B."/>
            <person name="Ryu T."/>
            <person name="Ravasi T."/>
            <person name="Bayer T."/>
            <person name="Micklem G."/>
            <person name="Kim H."/>
            <person name="Bhak J."/>
            <person name="Lajeunesse T.C."/>
            <person name="Voolstra C.R."/>
        </authorList>
    </citation>
    <scope>NUCLEOTIDE SEQUENCE [LARGE SCALE GENOMIC DNA]</scope>
    <source>
        <strain evidence="2 3">CCMP2467</strain>
    </source>
</reference>
<comment type="caution">
    <text evidence="2">The sequence shown here is derived from an EMBL/GenBank/DDBJ whole genome shotgun (WGS) entry which is preliminary data.</text>
</comment>
<evidence type="ECO:0000256" key="1">
    <source>
        <dbReference type="SAM" id="MobiDB-lite"/>
    </source>
</evidence>
<feature type="region of interest" description="Disordered" evidence="1">
    <location>
        <begin position="9"/>
        <end position="38"/>
    </location>
</feature>
<gene>
    <name evidence="2" type="ORF">AK812_SmicGene23515</name>
</gene>
<accession>A0A1Q9DH31</accession>
<dbReference type="EMBL" id="LSRX01000540">
    <property type="protein sequence ID" value="OLP94483.1"/>
    <property type="molecule type" value="Genomic_DNA"/>
</dbReference>
<feature type="compositionally biased region" description="Low complexity" evidence="1">
    <location>
        <begin position="13"/>
        <end position="34"/>
    </location>
</feature>
<dbReference type="Proteomes" id="UP000186817">
    <property type="component" value="Unassembled WGS sequence"/>
</dbReference>
<dbReference type="AlphaFoldDB" id="A0A1Q9DH31"/>
<name>A0A1Q9DH31_SYMMI</name>